<evidence type="ECO:0000313" key="2">
    <source>
        <dbReference type="EMBL" id="ADF80254.1"/>
    </source>
</evidence>
<dbReference type="EMBL" id="GU056179">
    <property type="protein sequence ID" value="ADF80254.1"/>
    <property type="molecule type" value="Genomic_DNA"/>
</dbReference>
<sequence length="114" mass="13147">MAVVMWKLEQYNGHFVFPGLSGAAVFAKSPGGRRVQIWIEWAEAMHLCEELEALNRKLKKLDELAKAELEAHPEKYFSVFQEDKENQIWVPLEEVYEAVMTARHEVKESAGVEE</sequence>
<accession>D6MY53</accession>
<feature type="coiled-coil region" evidence="1">
    <location>
        <begin position="44"/>
        <end position="71"/>
    </location>
</feature>
<proteinExistence type="predicted"/>
<gene>
    <name evidence="2" type="ORF">t26-30</name>
</gene>
<name>D6MY53_9EURY</name>
<dbReference type="AlphaFoldDB" id="D6MY53"/>
<evidence type="ECO:0000256" key="1">
    <source>
        <dbReference type="SAM" id="Coils"/>
    </source>
</evidence>
<dbReference type="RefSeq" id="WP_013088020.1">
    <property type="nucleotide sequence ID" value="NC_014116.1"/>
</dbReference>
<organism evidence="2">
    <name type="scientific">Thermococcus sp. 26/2</name>
    <dbReference type="NCBI Taxonomy" id="758583"/>
    <lineage>
        <taxon>Archaea</taxon>
        <taxon>Methanobacteriati</taxon>
        <taxon>Methanobacteriota</taxon>
        <taxon>Thermococci</taxon>
        <taxon>Thermococcales</taxon>
        <taxon>Thermococcaceae</taxon>
        <taxon>Thermococcus</taxon>
    </lineage>
</organism>
<keyword evidence="1" id="KW-0175">Coiled coil</keyword>
<geneLocation type="plasmid" evidence="2">
    <name>pT26-2</name>
</geneLocation>
<protein>
    <submittedName>
        <fullName evidence="2">T26-30p</fullName>
    </submittedName>
</protein>
<reference evidence="2" key="1">
    <citation type="journal article" date="2010" name="Nucleic Acids Res.">
        <title>Two novel families of plasmids from hyperthermophilic archaea encoding new families of replication proteins.</title>
        <authorList>
            <person name="Soler N."/>
            <person name="Marguet E."/>
            <person name="Cortez D."/>
            <person name="Desnoues N."/>
            <person name="Keller J."/>
            <person name="van Tilbeurgh H."/>
            <person name="Sezonov G."/>
            <person name="Forterre P."/>
        </authorList>
    </citation>
    <scope>NUCLEOTIDE SEQUENCE</scope>
    <source>
        <strain evidence="2">26/2</strain>
        <plasmid evidence="2">pT26-2</plasmid>
    </source>
</reference>
<keyword evidence="2" id="KW-0614">Plasmid</keyword>